<gene>
    <name evidence="2" type="ORF">g.56070</name>
</gene>
<feature type="region of interest" description="Disordered" evidence="1">
    <location>
        <begin position="1"/>
        <end position="75"/>
    </location>
</feature>
<feature type="non-terminal residue" evidence="2">
    <location>
        <position position="1"/>
    </location>
</feature>
<name>A0A1B6HL58_9HEMI</name>
<feature type="compositionally biased region" description="Polar residues" evidence="1">
    <location>
        <begin position="62"/>
        <end position="72"/>
    </location>
</feature>
<sequence length="122" mass="13233">VQEPASQVEQATKNSSPEPKDGVHEPAPQVVQAINKSALESSDGAHEPESQYDVNHGVAGPATNQHYSTQPLPQWPHVPSPSSFIDPYGLTPPNVFPVYTSPRAGSYMHAPQHLYLQYPTVP</sequence>
<dbReference type="AlphaFoldDB" id="A0A1B6HL58"/>
<reference evidence="2" key="1">
    <citation type="submission" date="2015-11" db="EMBL/GenBank/DDBJ databases">
        <title>De novo transcriptome assembly of four potential Pierce s Disease insect vectors from Arizona vineyards.</title>
        <authorList>
            <person name="Tassone E.E."/>
        </authorList>
    </citation>
    <scope>NUCLEOTIDE SEQUENCE</scope>
</reference>
<protein>
    <submittedName>
        <fullName evidence="2">Uncharacterized protein</fullName>
    </submittedName>
</protein>
<evidence type="ECO:0000256" key="1">
    <source>
        <dbReference type="SAM" id="MobiDB-lite"/>
    </source>
</evidence>
<proteinExistence type="predicted"/>
<organism evidence="2">
    <name type="scientific">Homalodisca liturata</name>
    <dbReference type="NCBI Taxonomy" id="320908"/>
    <lineage>
        <taxon>Eukaryota</taxon>
        <taxon>Metazoa</taxon>
        <taxon>Ecdysozoa</taxon>
        <taxon>Arthropoda</taxon>
        <taxon>Hexapoda</taxon>
        <taxon>Insecta</taxon>
        <taxon>Pterygota</taxon>
        <taxon>Neoptera</taxon>
        <taxon>Paraneoptera</taxon>
        <taxon>Hemiptera</taxon>
        <taxon>Auchenorrhyncha</taxon>
        <taxon>Membracoidea</taxon>
        <taxon>Cicadellidae</taxon>
        <taxon>Cicadellinae</taxon>
        <taxon>Proconiini</taxon>
        <taxon>Homalodisca</taxon>
    </lineage>
</organism>
<accession>A0A1B6HL58</accession>
<evidence type="ECO:0000313" key="2">
    <source>
        <dbReference type="EMBL" id="JAS75361.1"/>
    </source>
</evidence>
<dbReference type="EMBL" id="GECU01032345">
    <property type="protein sequence ID" value="JAS75361.1"/>
    <property type="molecule type" value="Transcribed_RNA"/>
</dbReference>
<feature type="non-terminal residue" evidence="2">
    <location>
        <position position="122"/>
    </location>
</feature>
<feature type="compositionally biased region" description="Polar residues" evidence="1">
    <location>
        <begin position="1"/>
        <end position="17"/>
    </location>
</feature>